<sequence>MSRLIAFIIGSGANVGQHTAAALKAKGYQVALGSRKPAVEQTKKDGYFPVTVDGTSSESIKTAFAQINQELGPPNVVVFNVATFTRPPVPEDPLTLSVESFTEQAAVGLSVFAAAQEAVAGFRSAGMHKDTLRTFIVTGNPLPFVPVDRGMWTPLSVQKLIEWRLVALFAASYAKEGIRFYFATAVSETGGILEPLSQFFTSGPQHAEVYTDLATRADYADWDYRFTLKGQQWKE</sequence>
<dbReference type="Gene3D" id="3.40.50.720">
    <property type="entry name" value="NAD(P)-binding Rossmann-like Domain"/>
    <property type="match status" value="1"/>
</dbReference>
<evidence type="ECO:0000256" key="1">
    <source>
        <dbReference type="ARBA" id="ARBA00006484"/>
    </source>
</evidence>
<evidence type="ECO:0000313" key="3">
    <source>
        <dbReference type="EMBL" id="KAJ7783975.1"/>
    </source>
</evidence>
<keyword evidence="2" id="KW-0560">Oxidoreductase</keyword>
<dbReference type="PANTHER" id="PTHR43669:SF4">
    <property type="entry name" value="SHORT-CHAIN DEHYDROGENASE"/>
    <property type="match status" value="1"/>
</dbReference>
<comment type="caution">
    <text evidence="3">The sequence shown here is derived from an EMBL/GenBank/DDBJ whole genome shotgun (WGS) entry which is preliminary data.</text>
</comment>
<evidence type="ECO:0000313" key="4">
    <source>
        <dbReference type="Proteomes" id="UP001215280"/>
    </source>
</evidence>
<evidence type="ECO:0008006" key="5">
    <source>
        <dbReference type="Google" id="ProtNLM"/>
    </source>
</evidence>
<proteinExistence type="inferred from homology"/>
<dbReference type="InterPro" id="IPR036291">
    <property type="entry name" value="NAD(P)-bd_dom_sf"/>
</dbReference>
<dbReference type="EMBL" id="JARJLG010000002">
    <property type="protein sequence ID" value="KAJ7783975.1"/>
    <property type="molecule type" value="Genomic_DNA"/>
</dbReference>
<keyword evidence="4" id="KW-1185">Reference proteome</keyword>
<organism evidence="3 4">
    <name type="scientific">Mycena maculata</name>
    <dbReference type="NCBI Taxonomy" id="230809"/>
    <lineage>
        <taxon>Eukaryota</taxon>
        <taxon>Fungi</taxon>
        <taxon>Dikarya</taxon>
        <taxon>Basidiomycota</taxon>
        <taxon>Agaricomycotina</taxon>
        <taxon>Agaricomycetes</taxon>
        <taxon>Agaricomycetidae</taxon>
        <taxon>Agaricales</taxon>
        <taxon>Marasmiineae</taxon>
        <taxon>Mycenaceae</taxon>
        <taxon>Mycena</taxon>
    </lineage>
</organism>
<dbReference type="PANTHER" id="PTHR43669">
    <property type="entry name" value="5-KETO-D-GLUCONATE 5-REDUCTASE"/>
    <property type="match status" value="1"/>
</dbReference>
<reference evidence="3" key="1">
    <citation type="submission" date="2023-03" db="EMBL/GenBank/DDBJ databases">
        <title>Massive genome expansion in bonnet fungi (Mycena s.s.) driven by repeated elements and novel gene families across ecological guilds.</title>
        <authorList>
            <consortium name="Lawrence Berkeley National Laboratory"/>
            <person name="Harder C.B."/>
            <person name="Miyauchi S."/>
            <person name="Viragh M."/>
            <person name="Kuo A."/>
            <person name="Thoen E."/>
            <person name="Andreopoulos B."/>
            <person name="Lu D."/>
            <person name="Skrede I."/>
            <person name="Drula E."/>
            <person name="Henrissat B."/>
            <person name="Morin E."/>
            <person name="Kohler A."/>
            <person name="Barry K."/>
            <person name="LaButti K."/>
            <person name="Morin E."/>
            <person name="Salamov A."/>
            <person name="Lipzen A."/>
            <person name="Mereny Z."/>
            <person name="Hegedus B."/>
            <person name="Baldrian P."/>
            <person name="Stursova M."/>
            <person name="Weitz H."/>
            <person name="Taylor A."/>
            <person name="Grigoriev I.V."/>
            <person name="Nagy L.G."/>
            <person name="Martin F."/>
            <person name="Kauserud H."/>
        </authorList>
    </citation>
    <scope>NUCLEOTIDE SEQUENCE</scope>
    <source>
        <strain evidence="3">CBHHK188m</strain>
    </source>
</reference>
<name>A0AAD7KET3_9AGAR</name>
<accession>A0AAD7KET3</accession>
<dbReference type="AlphaFoldDB" id="A0AAD7KET3"/>
<dbReference type="Proteomes" id="UP001215280">
    <property type="component" value="Unassembled WGS sequence"/>
</dbReference>
<comment type="similarity">
    <text evidence="1">Belongs to the short-chain dehydrogenases/reductases (SDR) family.</text>
</comment>
<dbReference type="SUPFAM" id="SSF51735">
    <property type="entry name" value="NAD(P)-binding Rossmann-fold domains"/>
    <property type="match status" value="1"/>
</dbReference>
<evidence type="ECO:0000256" key="2">
    <source>
        <dbReference type="ARBA" id="ARBA00023002"/>
    </source>
</evidence>
<protein>
    <recommendedName>
        <fullName evidence="5">NAD(P)-binding protein</fullName>
    </recommendedName>
</protein>
<dbReference type="GO" id="GO:0016491">
    <property type="term" value="F:oxidoreductase activity"/>
    <property type="evidence" value="ECO:0007669"/>
    <property type="project" value="UniProtKB-KW"/>
</dbReference>
<dbReference type="Pfam" id="PF13561">
    <property type="entry name" value="adh_short_C2"/>
    <property type="match status" value="1"/>
</dbReference>
<dbReference type="InterPro" id="IPR002347">
    <property type="entry name" value="SDR_fam"/>
</dbReference>
<gene>
    <name evidence="3" type="ORF">DFH07DRAFT_874309</name>
</gene>